<reference evidence="2" key="1">
    <citation type="submission" date="2017-07" db="EMBL/GenBank/DDBJ databases">
        <title>Taro Niue Genome Assembly and Annotation.</title>
        <authorList>
            <person name="Atibalentja N."/>
            <person name="Keating K."/>
            <person name="Fields C.J."/>
        </authorList>
    </citation>
    <scope>NUCLEOTIDE SEQUENCE</scope>
    <source>
        <strain evidence="2">Niue_2</strain>
        <tissue evidence="2">Leaf</tissue>
    </source>
</reference>
<organism evidence="2 3">
    <name type="scientific">Colocasia esculenta</name>
    <name type="common">Wild taro</name>
    <name type="synonym">Arum esculentum</name>
    <dbReference type="NCBI Taxonomy" id="4460"/>
    <lineage>
        <taxon>Eukaryota</taxon>
        <taxon>Viridiplantae</taxon>
        <taxon>Streptophyta</taxon>
        <taxon>Embryophyta</taxon>
        <taxon>Tracheophyta</taxon>
        <taxon>Spermatophyta</taxon>
        <taxon>Magnoliopsida</taxon>
        <taxon>Liliopsida</taxon>
        <taxon>Araceae</taxon>
        <taxon>Aroideae</taxon>
        <taxon>Colocasieae</taxon>
        <taxon>Colocasia</taxon>
    </lineage>
</organism>
<evidence type="ECO:0000313" key="3">
    <source>
        <dbReference type="Proteomes" id="UP000652761"/>
    </source>
</evidence>
<dbReference type="Proteomes" id="UP000652761">
    <property type="component" value="Unassembled WGS sequence"/>
</dbReference>
<protein>
    <submittedName>
        <fullName evidence="2">Uncharacterized protein</fullName>
    </submittedName>
</protein>
<dbReference type="AlphaFoldDB" id="A0A843VPH9"/>
<feature type="region of interest" description="Disordered" evidence="1">
    <location>
        <begin position="29"/>
        <end position="60"/>
    </location>
</feature>
<gene>
    <name evidence="2" type="ORF">Taro_031231</name>
</gene>
<accession>A0A843VPH9</accession>
<name>A0A843VPH9_COLES</name>
<comment type="caution">
    <text evidence="2">The sequence shown here is derived from an EMBL/GenBank/DDBJ whole genome shotgun (WGS) entry which is preliminary data.</text>
</comment>
<evidence type="ECO:0000313" key="2">
    <source>
        <dbReference type="EMBL" id="MQL98518.1"/>
    </source>
</evidence>
<keyword evidence="3" id="KW-1185">Reference proteome</keyword>
<sequence>MNFDLALRATTICAEPSLLPVSADPLRWREPGAAPTPVRLPMRGADAGISRSRQDLELRR</sequence>
<evidence type="ECO:0000256" key="1">
    <source>
        <dbReference type="SAM" id="MobiDB-lite"/>
    </source>
</evidence>
<dbReference type="EMBL" id="NMUH01002200">
    <property type="protein sequence ID" value="MQL98518.1"/>
    <property type="molecule type" value="Genomic_DNA"/>
</dbReference>
<proteinExistence type="predicted"/>